<sequence length="314" mass="34524">MYCQEARRLIWESEELPEEAREHVANCPSCQQVYCLWQRTRRALFLPAPPAPPGFKDRVVDRLRGERRSRGWRWLALAAAGLLLLSGSAWAFFKKSEHFLPPPTQARVVAEREGTPTSQAPATPPAKQESKPEAPPDKGTQQRQGEAEKPGKSAVPAPPSLSSNQGEPRAGKGVGATESTNRVFLSHSQTVRSTLLRLQVADVIVAQGKVETLARQFGGQKVNQVKPFEQMVVLQFLLPDSEGEAFVNALLRAGVGSLQSWENSSRDVTQELANLKVQLVSASPAERPALEQQIKDLEEAAAKYTVTVCLMQET</sequence>
<keyword evidence="1" id="KW-0175">Coiled coil</keyword>
<name>A0A3D8P5A6_9THEO</name>
<keyword evidence="3" id="KW-1133">Transmembrane helix</keyword>
<protein>
    <submittedName>
        <fullName evidence="4">DUF4349 domain-containing protein</fullName>
    </submittedName>
</protein>
<reference evidence="4 5" key="1">
    <citation type="submission" date="2018-08" db="EMBL/GenBank/DDBJ databases">
        <title>Form III RuBisCO-mediated autotrophy in Thermodesulfobium bacteria.</title>
        <authorList>
            <person name="Toshchakov S.V."/>
            <person name="Kublanov I.V."/>
            <person name="Frolov E."/>
            <person name="Bonch-Osmolovskaya E.A."/>
            <person name="Tourova T.P."/>
            <person name="Chernych N.A."/>
            <person name="Lebedinsky A.V."/>
        </authorList>
    </citation>
    <scope>NUCLEOTIDE SEQUENCE [LARGE SCALE GENOMIC DNA]</scope>
    <source>
        <strain evidence="4 5">SR</strain>
    </source>
</reference>
<feature type="coiled-coil region" evidence="1">
    <location>
        <begin position="258"/>
        <end position="307"/>
    </location>
</feature>
<evidence type="ECO:0000313" key="5">
    <source>
        <dbReference type="Proteomes" id="UP000256329"/>
    </source>
</evidence>
<gene>
    <name evidence="4" type="ORF">DXX99_00145</name>
</gene>
<accession>A0A3D8P5A6</accession>
<evidence type="ECO:0000313" key="4">
    <source>
        <dbReference type="EMBL" id="RDV84506.1"/>
    </source>
</evidence>
<keyword evidence="5" id="KW-1185">Reference proteome</keyword>
<dbReference type="RefSeq" id="WP_115791504.1">
    <property type="nucleotide sequence ID" value="NZ_QSLN01000001.1"/>
</dbReference>
<dbReference type="OrthoDB" id="1723545at2"/>
<dbReference type="Proteomes" id="UP000256329">
    <property type="component" value="Unassembled WGS sequence"/>
</dbReference>
<feature type="transmembrane region" description="Helical" evidence="3">
    <location>
        <begin position="72"/>
        <end position="93"/>
    </location>
</feature>
<evidence type="ECO:0000256" key="1">
    <source>
        <dbReference type="SAM" id="Coils"/>
    </source>
</evidence>
<keyword evidence="3" id="KW-0812">Transmembrane</keyword>
<dbReference type="EMBL" id="QSLN01000001">
    <property type="protein sequence ID" value="RDV84506.1"/>
    <property type="molecule type" value="Genomic_DNA"/>
</dbReference>
<comment type="caution">
    <text evidence="4">The sequence shown here is derived from an EMBL/GenBank/DDBJ whole genome shotgun (WGS) entry which is preliminary data.</text>
</comment>
<evidence type="ECO:0000256" key="2">
    <source>
        <dbReference type="SAM" id="MobiDB-lite"/>
    </source>
</evidence>
<dbReference type="AlphaFoldDB" id="A0A3D8P5A6"/>
<organism evidence="4 5">
    <name type="scientific">Ammonifex thiophilus</name>
    <dbReference type="NCBI Taxonomy" id="444093"/>
    <lineage>
        <taxon>Bacteria</taxon>
        <taxon>Bacillati</taxon>
        <taxon>Bacillota</taxon>
        <taxon>Clostridia</taxon>
        <taxon>Thermoanaerobacterales</taxon>
        <taxon>Thermoanaerobacteraceae</taxon>
        <taxon>Ammonifex</taxon>
    </lineage>
</organism>
<proteinExistence type="predicted"/>
<feature type="region of interest" description="Disordered" evidence="2">
    <location>
        <begin position="109"/>
        <end position="177"/>
    </location>
</feature>
<keyword evidence="3" id="KW-0472">Membrane</keyword>
<evidence type="ECO:0000256" key="3">
    <source>
        <dbReference type="SAM" id="Phobius"/>
    </source>
</evidence>